<feature type="region of interest" description="Disordered" evidence="1">
    <location>
        <begin position="23"/>
        <end position="42"/>
    </location>
</feature>
<feature type="region of interest" description="Disordered" evidence="1">
    <location>
        <begin position="144"/>
        <end position="164"/>
    </location>
</feature>
<dbReference type="Gene3D" id="1.20.120.1490">
    <property type="match status" value="1"/>
</dbReference>
<protein>
    <recommendedName>
        <fullName evidence="5">Periplasmic heavy metal sensor</fullName>
    </recommendedName>
</protein>
<keyword evidence="2" id="KW-0732">Signal</keyword>
<reference evidence="3 4" key="1">
    <citation type="submission" date="2012-06" db="EMBL/GenBank/DDBJ databases">
        <title>Finished chromosome of genome of Crinalium epipsammum PCC 9333.</title>
        <authorList>
            <consortium name="US DOE Joint Genome Institute"/>
            <person name="Gugger M."/>
            <person name="Coursin T."/>
            <person name="Rippka R."/>
            <person name="Tandeau De Marsac N."/>
            <person name="Huntemann M."/>
            <person name="Wei C.-L."/>
            <person name="Han J."/>
            <person name="Detter J.C."/>
            <person name="Han C."/>
            <person name="Tapia R."/>
            <person name="Davenport K."/>
            <person name="Daligault H."/>
            <person name="Erkkila T."/>
            <person name="Gu W."/>
            <person name="Munk A.C.C."/>
            <person name="Teshima H."/>
            <person name="Xu Y."/>
            <person name="Chain P."/>
            <person name="Chen A."/>
            <person name="Krypides N."/>
            <person name="Mavromatis K."/>
            <person name="Markowitz V."/>
            <person name="Szeto E."/>
            <person name="Ivanova N."/>
            <person name="Mikhailova N."/>
            <person name="Ovchinnikova G."/>
            <person name="Pagani I."/>
            <person name="Pati A."/>
            <person name="Goodwin L."/>
            <person name="Peters L."/>
            <person name="Pitluck S."/>
            <person name="Woyke T."/>
            <person name="Kerfeld C."/>
        </authorList>
    </citation>
    <scope>NUCLEOTIDE SEQUENCE [LARGE SCALE GENOMIC DNA]</scope>
    <source>
        <strain evidence="3 4">PCC 9333</strain>
    </source>
</reference>
<dbReference type="HOGENOM" id="CLU_123310_1_0_3"/>
<dbReference type="InterPro" id="IPR012899">
    <property type="entry name" value="LTXXQ"/>
</dbReference>
<dbReference type="Proteomes" id="UP000010472">
    <property type="component" value="Chromosome"/>
</dbReference>
<dbReference type="OrthoDB" id="531812at2"/>
<name>K9W524_9CYAN</name>
<proteinExistence type="predicted"/>
<dbReference type="STRING" id="1173022.Cri9333_4520"/>
<dbReference type="CDD" id="cd09916">
    <property type="entry name" value="CpxP_like"/>
    <property type="match status" value="1"/>
</dbReference>
<accession>K9W524</accession>
<evidence type="ECO:0000313" key="3">
    <source>
        <dbReference type="EMBL" id="AFZ15301.1"/>
    </source>
</evidence>
<dbReference type="AlphaFoldDB" id="K9W524"/>
<sequence>MLLRRISVVSLLMVSLGSAVAIAQPNPQSSPQPGTTNQRAPRQMNRGWGALMQQLNLSTEQIKQLSGIRQQYQGQISQKQKDLREAKSKLTVSMVGTANDSTIRDQFTPVLRLEQEIAQLQFDNLLAMRKVLTPEQRSKFAELMQQQRGKMSWNRLGNSTQQQR</sequence>
<evidence type="ECO:0008006" key="5">
    <source>
        <dbReference type="Google" id="ProtNLM"/>
    </source>
</evidence>
<gene>
    <name evidence="3" type="ORF">Cri9333_4520</name>
</gene>
<dbReference type="eggNOG" id="COG3678">
    <property type="taxonomic scope" value="Bacteria"/>
</dbReference>
<evidence type="ECO:0000256" key="1">
    <source>
        <dbReference type="SAM" id="MobiDB-lite"/>
    </source>
</evidence>
<evidence type="ECO:0000256" key="2">
    <source>
        <dbReference type="SAM" id="SignalP"/>
    </source>
</evidence>
<dbReference type="PATRIC" id="fig|1173022.3.peg.4883"/>
<evidence type="ECO:0000313" key="4">
    <source>
        <dbReference type="Proteomes" id="UP000010472"/>
    </source>
</evidence>
<feature type="signal peptide" evidence="2">
    <location>
        <begin position="1"/>
        <end position="23"/>
    </location>
</feature>
<keyword evidence="4" id="KW-1185">Reference proteome</keyword>
<dbReference type="Pfam" id="PF07813">
    <property type="entry name" value="LTXXQ"/>
    <property type="match status" value="1"/>
</dbReference>
<organism evidence="3 4">
    <name type="scientific">Crinalium epipsammum PCC 9333</name>
    <dbReference type="NCBI Taxonomy" id="1173022"/>
    <lineage>
        <taxon>Bacteria</taxon>
        <taxon>Bacillati</taxon>
        <taxon>Cyanobacteriota</taxon>
        <taxon>Cyanophyceae</taxon>
        <taxon>Gomontiellales</taxon>
        <taxon>Gomontiellaceae</taxon>
        <taxon>Crinalium</taxon>
    </lineage>
</organism>
<feature type="chain" id="PRO_5003937325" description="Periplasmic heavy metal sensor" evidence="2">
    <location>
        <begin position="24"/>
        <end position="164"/>
    </location>
</feature>
<dbReference type="GO" id="GO:0042597">
    <property type="term" value="C:periplasmic space"/>
    <property type="evidence" value="ECO:0007669"/>
    <property type="project" value="InterPro"/>
</dbReference>
<dbReference type="KEGG" id="cep:Cri9333_4520"/>
<dbReference type="RefSeq" id="WP_015205392.1">
    <property type="nucleotide sequence ID" value="NC_019753.1"/>
</dbReference>
<feature type="compositionally biased region" description="Polar residues" evidence="1">
    <location>
        <begin position="25"/>
        <end position="40"/>
    </location>
</feature>
<dbReference type="EMBL" id="CP003620">
    <property type="protein sequence ID" value="AFZ15301.1"/>
    <property type="molecule type" value="Genomic_DNA"/>
</dbReference>